<dbReference type="PANTHER" id="PTHR48075:SF5">
    <property type="entry name" value="3-HYDROXYBUTYRYL-COA DEHYDROGENASE"/>
    <property type="match status" value="1"/>
</dbReference>
<feature type="domain" description="3-hydroxyacyl-CoA dehydrogenase NAD binding" evidence="4">
    <location>
        <begin position="4"/>
        <end position="182"/>
    </location>
</feature>
<dbReference type="InterPro" id="IPR006180">
    <property type="entry name" value="3-OHacyl-CoA_DH_CS"/>
</dbReference>
<dbReference type="Proteomes" id="UP000248987">
    <property type="component" value="Unassembled WGS sequence"/>
</dbReference>
<dbReference type="Pfam" id="PF00725">
    <property type="entry name" value="3HCDH"/>
    <property type="match status" value="2"/>
</dbReference>
<evidence type="ECO:0000256" key="2">
    <source>
        <dbReference type="ARBA" id="ARBA00023002"/>
    </source>
</evidence>
<dbReference type="GO" id="GO:0008691">
    <property type="term" value="F:3-hydroxybutyryl-CoA dehydrogenase activity"/>
    <property type="evidence" value="ECO:0007669"/>
    <property type="project" value="TreeGrafter"/>
</dbReference>
<dbReference type="GO" id="GO:0070403">
    <property type="term" value="F:NAD+ binding"/>
    <property type="evidence" value="ECO:0007669"/>
    <property type="project" value="InterPro"/>
</dbReference>
<dbReference type="FunFam" id="3.40.50.720:FF:000009">
    <property type="entry name" value="Fatty oxidation complex, alpha subunit"/>
    <property type="match status" value="1"/>
</dbReference>
<protein>
    <submittedName>
        <fullName evidence="5">3-hydroxybutyryl-CoA dehydrogenase</fullName>
    </submittedName>
</protein>
<evidence type="ECO:0000259" key="3">
    <source>
        <dbReference type="Pfam" id="PF00725"/>
    </source>
</evidence>
<dbReference type="GO" id="GO:0006635">
    <property type="term" value="P:fatty acid beta-oxidation"/>
    <property type="evidence" value="ECO:0007669"/>
    <property type="project" value="TreeGrafter"/>
</dbReference>
<comment type="caution">
    <text evidence="5">The sequence shown here is derived from an EMBL/GenBank/DDBJ whole genome shotgun (WGS) entry which is preliminary data.</text>
</comment>
<dbReference type="PROSITE" id="PS00067">
    <property type="entry name" value="3HCDH"/>
    <property type="match status" value="1"/>
</dbReference>
<dbReference type="InterPro" id="IPR008927">
    <property type="entry name" value="6-PGluconate_DH-like_C_sf"/>
</dbReference>
<dbReference type="STRING" id="49280.A9996_11165"/>
<evidence type="ECO:0000256" key="1">
    <source>
        <dbReference type="ARBA" id="ARBA00009463"/>
    </source>
</evidence>
<dbReference type="InterPro" id="IPR006108">
    <property type="entry name" value="3HC_DH_C"/>
</dbReference>
<reference evidence="5 6" key="1">
    <citation type="submission" date="2018-06" db="EMBL/GenBank/DDBJ databases">
        <title>Genomic Encyclopedia of Archaeal and Bacterial Type Strains, Phase II (KMG-II): from individual species to whole genera.</title>
        <authorList>
            <person name="Goeker M."/>
        </authorList>
    </citation>
    <scope>NUCLEOTIDE SEQUENCE [LARGE SCALE GENOMIC DNA]</scope>
    <source>
        <strain evidence="5 6">DSM 12408</strain>
    </source>
</reference>
<dbReference type="Gene3D" id="3.40.50.720">
    <property type="entry name" value="NAD(P)-binding Rossmann-like Domain"/>
    <property type="match status" value="1"/>
</dbReference>
<dbReference type="PANTHER" id="PTHR48075">
    <property type="entry name" value="3-HYDROXYACYL-COA DEHYDROGENASE FAMILY PROTEIN"/>
    <property type="match status" value="1"/>
</dbReference>
<dbReference type="AlphaFoldDB" id="A0A1A7R120"/>
<feature type="domain" description="3-hydroxyacyl-CoA dehydrogenase C-terminal" evidence="3">
    <location>
        <begin position="185"/>
        <end position="282"/>
    </location>
</feature>
<dbReference type="OrthoDB" id="9771883at2"/>
<dbReference type="EMBL" id="QLLQ01000009">
    <property type="protein sequence ID" value="RAJ22488.1"/>
    <property type="molecule type" value="Genomic_DNA"/>
</dbReference>
<gene>
    <name evidence="5" type="ORF">LX77_02433</name>
</gene>
<dbReference type="InterPro" id="IPR013328">
    <property type="entry name" value="6PGD_dom2"/>
</dbReference>
<dbReference type="Gene3D" id="1.10.1040.10">
    <property type="entry name" value="N-(1-d-carboxylethyl)-l-norvaline Dehydrogenase, domain 2"/>
    <property type="match status" value="2"/>
</dbReference>
<keyword evidence="6" id="KW-1185">Reference proteome</keyword>
<dbReference type="InterPro" id="IPR036291">
    <property type="entry name" value="NAD(P)-bd_dom_sf"/>
</dbReference>
<organism evidence="5 6">
    <name type="scientific">Gelidibacter algens</name>
    <dbReference type="NCBI Taxonomy" id="49280"/>
    <lineage>
        <taxon>Bacteria</taxon>
        <taxon>Pseudomonadati</taxon>
        <taxon>Bacteroidota</taxon>
        <taxon>Flavobacteriia</taxon>
        <taxon>Flavobacteriales</taxon>
        <taxon>Flavobacteriaceae</taxon>
        <taxon>Gelidibacter</taxon>
    </lineage>
</organism>
<dbReference type="InterPro" id="IPR006176">
    <property type="entry name" value="3-OHacyl-CoA_DH_NAD-bd"/>
</dbReference>
<comment type="similarity">
    <text evidence="1">Belongs to the 3-hydroxyacyl-CoA dehydrogenase family.</text>
</comment>
<evidence type="ECO:0000313" key="5">
    <source>
        <dbReference type="EMBL" id="RAJ22488.1"/>
    </source>
</evidence>
<evidence type="ECO:0000313" key="6">
    <source>
        <dbReference type="Proteomes" id="UP000248987"/>
    </source>
</evidence>
<dbReference type="Pfam" id="PF02737">
    <property type="entry name" value="3HCDH_N"/>
    <property type="match status" value="1"/>
</dbReference>
<name>A0A1A7R120_9FLAO</name>
<keyword evidence="2" id="KW-0560">Oxidoreductase</keyword>
<dbReference type="SUPFAM" id="SSF51735">
    <property type="entry name" value="NAD(P)-binding Rossmann-fold domains"/>
    <property type="match status" value="1"/>
</dbReference>
<evidence type="ECO:0000259" key="4">
    <source>
        <dbReference type="Pfam" id="PF02737"/>
    </source>
</evidence>
<dbReference type="PROSITE" id="PS51257">
    <property type="entry name" value="PROKAR_LIPOPROTEIN"/>
    <property type="match status" value="1"/>
</dbReference>
<dbReference type="RefSeq" id="WP_066434741.1">
    <property type="nucleotide sequence ID" value="NZ_LZRN01000022.1"/>
</dbReference>
<proteinExistence type="inferred from homology"/>
<feature type="domain" description="3-hydroxyacyl-CoA dehydrogenase C-terminal" evidence="3">
    <location>
        <begin position="314"/>
        <end position="392"/>
    </location>
</feature>
<accession>A0A1A7R120</accession>
<dbReference type="SUPFAM" id="SSF48179">
    <property type="entry name" value="6-phosphogluconate dehydrogenase C-terminal domain-like"/>
    <property type="match status" value="2"/>
</dbReference>
<sequence length="399" mass="44393">MINKVGIIGSGTMGSGIAQVAATSGCKVKLYDTNQAALDKAKSALEKILARLVEKGRIDSAEKNRIQTNISYSDSLKDLSDSDLTIEAIVENLEIKKKVFSELESYVSDECIIASNTSSLSIASIAASLQKPERCIGIHFFNPAPLMQLVEVIPAIQTSKEVLDKSVKIISDWKKTVAIAKDTPGFIVNRVARPFYSEALRIYEEGIADFETIDRSMKTLGGFRMGPFELMDFIGNDVNYTVTETVFAAFYFDPRYKPAFTQKRFAEAGYLGRKSGKGYYNYDENGSIVPQISNVPQNAPEVSGEESELAQQIFDRVLVMLINEAADALFWNIASAKDIDKAMTKGVNYPKGLLAWADEKGIDWCVSNMDALYNEYHEDRYRCSPLLRRMNGKGMRFEV</sequence>